<organism evidence="10 11">
    <name type="scientific">Paraburkholderia rhizosphaerae</name>
    <dbReference type="NCBI Taxonomy" id="480658"/>
    <lineage>
        <taxon>Bacteria</taxon>
        <taxon>Pseudomonadati</taxon>
        <taxon>Pseudomonadota</taxon>
        <taxon>Betaproteobacteria</taxon>
        <taxon>Burkholderiales</taxon>
        <taxon>Burkholderiaceae</taxon>
        <taxon>Paraburkholderia</taxon>
    </lineage>
</organism>
<dbReference type="PANTHER" id="PTHR48111">
    <property type="entry name" value="REGULATOR OF RPOS"/>
    <property type="match status" value="1"/>
</dbReference>
<dbReference type="PROSITE" id="PS51755">
    <property type="entry name" value="OMPR_PHOB"/>
    <property type="match status" value="1"/>
</dbReference>
<dbReference type="SMART" id="SM00862">
    <property type="entry name" value="Trans_reg_C"/>
    <property type="match status" value="1"/>
</dbReference>
<feature type="domain" description="OmpR/PhoB-type" evidence="9">
    <location>
        <begin position="132"/>
        <end position="230"/>
    </location>
</feature>
<dbReference type="InterPro" id="IPR036388">
    <property type="entry name" value="WH-like_DNA-bd_sf"/>
</dbReference>
<dbReference type="GO" id="GO:0000156">
    <property type="term" value="F:phosphorelay response regulator activity"/>
    <property type="evidence" value="ECO:0007669"/>
    <property type="project" value="TreeGrafter"/>
</dbReference>
<dbReference type="Pfam" id="PF00486">
    <property type="entry name" value="Trans_reg_C"/>
    <property type="match status" value="1"/>
</dbReference>
<keyword evidence="1 6" id="KW-0597">Phosphoprotein</keyword>
<feature type="modified residue" description="4-aspartylphosphate" evidence="6">
    <location>
        <position position="56"/>
    </location>
</feature>
<dbReference type="GO" id="GO:0032993">
    <property type="term" value="C:protein-DNA complex"/>
    <property type="evidence" value="ECO:0007669"/>
    <property type="project" value="TreeGrafter"/>
</dbReference>
<dbReference type="Pfam" id="PF00072">
    <property type="entry name" value="Response_reg"/>
    <property type="match status" value="1"/>
</dbReference>
<dbReference type="CDD" id="cd00383">
    <property type="entry name" value="trans_reg_C"/>
    <property type="match status" value="1"/>
</dbReference>
<sequence length="253" mass="28512">MMRKQTRVVLVEDDAIQQSLLVSWLKAEGYHVDAFDNGLDARNYLSDHWADLMILDWDVPGISGDRLLTWVRGRSRSTVPVIFQTVHSNEEDIVRILDTGADDFLIKPFDKMVLLARIRALLRRFHNAASDSRQMIVGRYVLDRANLSIAGDDVVQRLGTKEFDLLWHLASHCGTVVQRQDLHSVVWGWDGGATSRSVDMYVSRLRANLKAIGIEWTIQSVYAKGYRLNMSDDGPAVVDAVPHRNSNSAAALL</sequence>
<evidence type="ECO:0000259" key="8">
    <source>
        <dbReference type="PROSITE" id="PS50110"/>
    </source>
</evidence>
<evidence type="ECO:0000256" key="3">
    <source>
        <dbReference type="ARBA" id="ARBA00023015"/>
    </source>
</evidence>
<dbReference type="SMART" id="SM00448">
    <property type="entry name" value="REC"/>
    <property type="match status" value="1"/>
</dbReference>
<evidence type="ECO:0000256" key="6">
    <source>
        <dbReference type="PROSITE-ProRule" id="PRU00169"/>
    </source>
</evidence>
<dbReference type="AlphaFoldDB" id="A0A4R8LKS2"/>
<protein>
    <submittedName>
        <fullName evidence="10">Two-component system phosphate regulon response regulator PhoB</fullName>
    </submittedName>
</protein>
<reference evidence="10 11" key="1">
    <citation type="submission" date="2019-03" db="EMBL/GenBank/DDBJ databases">
        <title>Genomic Encyclopedia of Type Strains, Phase III (KMG-III): the genomes of soil and plant-associated and newly described type strains.</title>
        <authorList>
            <person name="Whitman W."/>
        </authorList>
    </citation>
    <scope>NUCLEOTIDE SEQUENCE [LARGE SCALE GENOMIC DNA]</scope>
    <source>
        <strain evidence="10 11">LMG 29544</strain>
    </source>
</reference>
<gene>
    <name evidence="10" type="ORF">BX592_115144</name>
</gene>
<name>A0A4R8LKS2_9BURK</name>
<comment type="caution">
    <text evidence="10">The sequence shown here is derived from an EMBL/GenBank/DDBJ whole genome shotgun (WGS) entry which is preliminary data.</text>
</comment>
<dbReference type="InterPro" id="IPR016032">
    <property type="entry name" value="Sig_transdc_resp-reg_C-effctor"/>
</dbReference>
<feature type="domain" description="Response regulatory" evidence="8">
    <location>
        <begin position="7"/>
        <end position="122"/>
    </location>
</feature>
<keyword evidence="11" id="KW-1185">Reference proteome</keyword>
<evidence type="ECO:0000256" key="2">
    <source>
        <dbReference type="ARBA" id="ARBA00023012"/>
    </source>
</evidence>
<keyword evidence="2" id="KW-0902">Two-component regulatory system</keyword>
<feature type="DNA-binding region" description="OmpR/PhoB-type" evidence="7">
    <location>
        <begin position="132"/>
        <end position="230"/>
    </location>
</feature>
<dbReference type="Gene3D" id="1.10.10.10">
    <property type="entry name" value="Winged helix-like DNA-binding domain superfamily/Winged helix DNA-binding domain"/>
    <property type="match status" value="1"/>
</dbReference>
<evidence type="ECO:0000256" key="5">
    <source>
        <dbReference type="ARBA" id="ARBA00023163"/>
    </source>
</evidence>
<accession>A0A4R8LKS2</accession>
<keyword evidence="3" id="KW-0805">Transcription regulation</keyword>
<dbReference type="Gene3D" id="3.40.50.2300">
    <property type="match status" value="1"/>
</dbReference>
<evidence type="ECO:0000256" key="7">
    <source>
        <dbReference type="PROSITE-ProRule" id="PRU01091"/>
    </source>
</evidence>
<keyword evidence="5" id="KW-0804">Transcription</keyword>
<dbReference type="InterPro" id="IPR011006">
    <property type="entry name" value="CheY-like_superfamily"/>
</dbReference>
<dbReference type="GO" id="GO:0005829">
    <property type="term" value="C:cytosol"/>
    <property type="evidence" value="ECO:0007669"/>
    <property type="project" value="TreeGrafter"/>
</dbReference>
<evidence type="ECO:0000256" key="4">
    <source>
        <dbReference type="ARBA" id="ARBA00023125"/>
    </source>
</evidence>
<evidence type="ECO:0000259" key="9">
    <source>
        <dbReference type="PROSITE" id="PS51755"/>
    </source>
</evidence>
<dbReference type="GO" id="GO:0006355">
    <property type="term" value="P:regulation of DNA-templated transcription"/>
    <property type="evidence" value="ECO:0007669"/>
    <property type="project" value="InterPro"/>
</dbReference>
<evidence type="ECO:0000256" key="1">
    <source>
        <dbReference type="ARBA" id="ARBA00022553"/>
    </source>
</evidence>
<dbReference type="SUPFAM" id="SSF52172">
    <property type="entry name" value="CheY-like"/>
    <property type="match status" value="1"/>
</dbReference>
<proteinExistence type="predicted"/>
<dbReference type="GO" id="GO:0000976">
    <property type="term" value="F:transcription cis-regulatory region binding"/>
    <property type="evidence" value="ECO:0007669"/>
    <property type="project" value="TreeGrafter"/>
</dbReference>
<evidence type="ECO:0000313" key="11">
    <source>
        <dbReference type="Proteomes" id="UP000295509"/>
    </source>
</evidence>
<keyword evidence="4 7" id="KW-0238">DNA-binding</keyword>
<dbReference type="EMBL" id="SORE01000015">
    <property type="protein sequence ID" value="TDY45177.1"/>
    <property type="molecule type" value="Genomic_DNA"/>
</dbReference>
<dbReference type="InterPro" id="IPR001789">
    <property type="entry name" value="Sig_transdc_resp-reg_receiver"/>
</dbReference>
<dbReference type="SUPFAM" id="SSF46894">
    <property type="entry name" value="C-terminal effector domain of the bipartite response regulators"/>
    <property type="match status" value="1"/>
</dbReference>
<dbReference type="InterPro" id="IPR001867">
    <property type="entry name" value="OmpR/PhoB-type_DNA-bd"/>
</dbReference>
<evidence type="ECO:0000313" key="10">
    <source>
        <dbReference type="EMBL" id="TDY45177.1"/>
    </source>
</evidence>
<dbReference type="PROSITE" id="PS50110">
    <property type="entry name" value="RESPONSE_REGULATORY"/>
    <property type="match status" value="1"/>
</dbReference>
<dbReference type="PANTHER" id="PTHR48111:SF1">
    <property type="entry name" value="TWO-COMPONENT RESPONSE REGULATOR ORR33"/>
    <property type="match status" value="1"/>
</dbReference>
<dbReference type="InterPro" id="IPR039420">
    <property type="entry name" value="WalR-like"/>
</dbReference>
<dbReference type="Proteomes" id="UP000295509">
    <property type="component" value="Unassembled WGS sequence"/>
</dbReference>